<feature type="domain" description="BACK" evidence="1">
    <location>
        <begin position="97"/>
        <end position="148"/>
    </location>
</feature>
<keyword evidence="3" id="KW-1185">Reference proteome</keyword>
<comment type="caution">
    <text evidence="2">The sequence shown here is derived from an EMBL/GenBank/DDBJ whole genome shotgun (WGS) entry which is preliminary data.</text>
</comment>
<dbReference type="Pfam" id="PF07707">
    <property type="entry name" value="BACK"/>
    <property type="match status" value="1"/>
</dbReference>
<reference evidence="2 3" key="1">
    <citation type="submission" date="2018-08" db="EMBL/GenBank/DDBJ databases">
        <title>Genome and evolution of the arbuscular mycorrhizal fungus Diversispora epigaea (formerly Glomus versiforme) and its bacterial endosymbionts.</title>
        <authorList>
            <person name="Sun X."/>
            <person name="Fei Z."/>
            <person name="Harrison M."/>
        </authorList>
    </citation>
    <scope>NUCLEOTIDE SEQUENCE [LARGE SCALE GENOMIC DNA]</scope>
    <source>
        <strain evidence="2 3">IT104</strain>
    </source>
</reference>
<organism evidence="2 3">
    <name type="scientific">Diversispora epigaea</name>
    <dbReference type="NCBI Taxonomy" id="1348612"/>
    <lineage>
        <taxon>Eukaryota</taxon>
        <taxon>Fungi</taxon>
        <taxon>Fungi incertae sedis</taxon>
        <taxon>Mucoromycota</taxon>
        <taxon>Glomeromycotina</taxon>
        <taxon>Glomeromycetes</taxon>
        <taxon>Diversisporales</taxon>
        <taxon>Diversisporaceae</taxon>
        <taxon>Diversispora</taxon>
    </lineage>
</organism>
<accession>A0A397J0G7</accession>
<evidence type="ECO:0000313" key="2">
    <source>
        <dbReference type="EMBL" id="RHZ78593.1"/>
    </source>
</evidence>
<proteinExistence type="predicted"/>
<dbReference type="OrthoDB" id="194443at2759"/>
<name>A0A397J0G7_9GLOM</name>
<gene>
    <name evidence="2" type="ORF">Glove_159g14</name>
</gene>
<dbReference type="Proteomes" id="UP000266861">
    <property type="component" value="Unassembled WGS sequence"/>
</dbReference>
<protein>
    <recommendedName>
        <fullName evidence="1">BACK domain-containing protein</fullName>
    </recommendedName>
</protein>
<dbReference type="InterPro" id="IPR011705">
    <property type="entry name" value="BACK"/>
</dbReference>
<evidence type="ECO:0000259" key="1">
    <source>
        <dbReference type="Pfam" id="PF07707"/>
    </source>
</evidence>
<dbReference type="Gene3D" id="1.25.40.420">
    <property type="match status" value="1"/>
</dbReference>
<sequence>MTFKFFDKLSQDFSELLNDKKEYNVVIEVDIRNLLLHIQLSYVIVHSTLINTKTVYELMVNDNELELKELSVKLESYLIESRDSWLRTHFSLVYRSIFDNIQFKDLKKFYNDIIVKYPKMIFDSRDFTSLQETALVSILKRDDLKVEEMKIWDYSSQCSSVIQCCLLFQYSSTSVF</sequence>
<dbReference type="EMBL" id="PQFF01000150">
    <property type="protein sequence ID" value="RHZ78593.1"/>
    <property type="molecule type" value="Genomic_DNA"/>
</dbReference>
<evidence type="ECO:0000313" key="3">
    <source>
        <dbReference type="Proteomes" id="UP000266861"/>
    </source>
</evidence>
<dbReference type="AlphaFoldDB" id="A0A397J0G7"/>